<organism evidence="2 3">
    <name type="scientific">Amanita thiersii Skay4041</name>
    <dbReference type="NCBI Taxonomy" id="703135"/>
    <lineage>
        <taxon>Eukaryota</taxon>
        <taxon>Fungi</taxon>
        <taxon>Dikarya</taxon>
        <taxon>Basidiomycota</taxon>
        <taxon>Agaricomycotina</taxon>
        <taxon>Agaricomycetes</taxon>
        <taxon>Agaricomycetidae</taxon>
        <taxon>Agaricales</taxon>
        <taxon>Pluteineae</taxon>
        <taxon>Amanitaceae</taxon>
        <taxon>Amanita</taxon>
    </lineage>
</organism>
<feature type="compositionally biased region" description="Basic and acidic residues" evidence="1">
    <location>
        <begin position="1"/>
        <end position="25"/>
    </location>
</feature>
<name>A0A2A9NJE9_9AGAR</name>
<keyword evidence="3" id="KW-1185">Reference proteome</keyword>
<dbReference type="EMBL" id="KZ302089">
    <property type="protein sequence ID" value="PFH47832.1"/>
    <property type="molecule type" value="Genomic_DNA"/>
</dbReference>
<evidence type="ECO:0000313" key="3">
    <source>
        <dbReference type="Proteomes" id="UP000242287"/>
    </source>
</evidence>
<proteinExistence type="predicted"/>
<sequence length="77" mass="9395">MKQERGERGESRYKKASHREPHSVAHDNYQQQRTTHDYKHMVLILFNVQPEHGQFFRISFTFIYIYVYTYADLLRVS</sequence>
<reference evidence="2 3" key="1">
    <citation type="submission" date="2014-02" db="EMBL/GenBank/DDBJ databases">
        <title>Transposable element dynamics among asymbiotic and ectomycorrhizal Amanita fungi.</title>
        <authorList>
            <consortium name="DOE Joint Genome Institute"/>
            <person name="Hess J."/>
            <person name="Skrede I."/>
            <person name="Wolfe B."/>
            <person name="LaButti K."/>
            <person name="Ohm R.A."/>
            <person name="Grigoriev I.V."/>
            <person name="Pringle A."/>
        </authorList>
    </citation>
    <scope>NUCLEOTIDE SEQUENCE [LARGE SCALE GENOMIC DNA]</scope>
    <source>
        <strain evidence="2 3">SKay4041</strain>
    </source>
</reference>
<dbReference type="AlphaFoldDB" id="A0A2A9NJE9"/>
<evidence type="ECO:0000256" key="1">
    <source>
        <dbReference type="SAM" id="MobiDB-lite"/>
    </source>
</evidence>
<feature type="region of interest" description="Disordered" evidence="1">
    <location>
        <begin position="1"/>
        <end position="31"/>
    </location>
</feature>
<gene>
    <name evidence="2" type="ORF">AMATHDRAFT_6365</name>
</gene>
<evidence type="ECO:0000313" key="2">
    <source>
        <dbReference type="EMBL" id="PFH47832.1"/>
    </source>
</evidence>
<accession>A0A2A9NJE9</accession>
<protein>
    <submittedName>
        <fullName evidence="2">Uncharacterized protein</fullName>
    </submittedName>
</protein>
<dbReference type="Proteomes" id="UP000242287">
    <property type="component" value="Unassembled WGS sequence"/>
</dbReference>